<organism evidence="2">
    <name type="scientific">Loa loa</name>
    <name type="common">Eye worm</name>
    <name type="synonym">Filaria loa</name>
    <dbReference type="NCBI Taxonomy" id="7209"/>
    <lineage>
        <taxon>Eukaryota</taxon>
        <taxon>Metazoa</taxon>
        <taxon>Ecdysozoa</taxon>
        <taxon>Nematoda</taxon>
        <taxon>Chromadorea</taxon>
        <taxon>Rhabditida</taxon>
        <taxon>Spirurina</taxon>
        <taxon>Spiruromorpha</taxon>
        <taxon>Filarioidea</taxon>
        <taxon>Onchocercidae</taxon>
        <taxon>Loa</taxon>
    </lineage>
</organism>
<dbReference type="AlphaFoldDB" id="A0A1S0TL09"/>
<feature type="region of interest" description="Disordered" evidence="1">
    <location>
        <begin position="1"/>
        <end position="64"/>
    </location>
</feature>
<dbReference type="KEGG" id="loa:LOAG_12537"/>
<feature type="compositionally biased region" description="Basic and acidic residues" evidence="1">
    <location>
        <begin position="51"/>
        <end position="64"/>
    </location>
</feature>
<feature type="non-terminal residue" evidence="2">
    <location>
        <position position="64"/>
    </location>
</feature>
<protein>
    <submittedName>
        <fullName evidence="2">Uncharacterized protein</fullName>
    </submittedName>
</protein>
<evidence type="ECO:0000313" key="2">
    <source>
        <dbReference type="EMBL" id="EFO15971.2"/>
    </source>
</evidence>
<dbReference type="GeneID" id="9950002"/>
<name>A0A1S0TL09_LOALO</name>
<dbReference type="RefSeq" id="XP_003148098.2">
    <property type="nucleotide sequence ID" value="XM_003148050.2"/>
</dbReference>
<feature type="compositionally biased region" description="Basic and acidic residues" evidence="1">
    <location>
        <begin position="1"/>
        <end position="10"/>
    </location>
</feature>
<proteinExistence type="predicted"/>
<sequence length="64" mass="7324">MEKYEIRNIRDMPGGKLFDRPINTLSPLEITEGNSKTSSTTKNLNNQKSQSPHESKNSQKDEFI</sequence>
<gene>
    <name evidence="2" type="ORF">LOAG_12537</name>
</gene>
<dbReference type="InParanoid" id="A0A1S0TL09"/>
<dbReference type="CTD" id="9950002"/>
<dbReference type="EMBL" id="JH712986">
    <property type="protein sequence ID" value="EFO15971.2"/>
    <property type="molecule type" value="Genomic_DNA"/>
</dbReference>
<evidence type="ECO:0000256" key="1">
    <source>
        <dbReference type="SAM" id="MobiDB-lite"/>
    </source>
</evidence>
<accession>A0A1S0TL09</accession>
<reference evidence="2" key="1">
    <citation type="submission" date="2012-04" db="EMBL/GenBank/DDBJ databases">
        <title>The Genome Sequence of Loa loa.</title>
        <authorList>
            <consortium name="The Broad Institute Genome Sequencing Platform"/>
            <consortium name="Broad Institute Genome Sequencing Center for Infectious Disease"/>
            <person name="Nutman T.B."/>
            <person name="Fink D.L."/>
            <person name="Russ C."/>
            <person name="Young S."/>
            <person name="Zeng Q."/>
            <person name="Gargeya S."/>
            <person name="Alvarado L."/>
            <person name="Berlin A."/>
            <person name="Chapman S.B."/>
            <person name="Chen Z."/>
            <person name="Freedman E."/>
            <person name="Gellesch M."/>
            <person name="Goldberg J."/>
            <person name="Griggs A."/>
            <person name="Gujja S."/>
            <person name="Heilman E.R."/>
            <person name="Heiman D."/>
            <person name="Howarth C."/>
            <person name="Mehta T."/>
            <person name="Neiman D."/>
            <person name="Pearson M."/>
            <person name="Roberts A."/>
            <person name="Saif S."/>
            <person name="Shea T."/>
            <person name="Shenoy N."/>
            <person name="Sisk P."/>
            <person name="Stolte C."/>
            <person name="Sykes S."/>
            <person name="White J."/>
            <person name="Yandava C."/>
            <person name="Haas B."/>
            <person name="Henn M.R."/>
            <person name="Nusbaum C."/>
            <person name="Birren B."/>
        </authorList>
    </citation>
    <scope>NUCLEOTIDE SEQUENCE [LARGE SCALE GENOMIC DNA]</scope>
</reference>
<feature type="compositionally biased region" description="Polar residues" evidence="1">
    <location>
        <begin position="32"/>
        <end position="50"/>
    </location>
</feature>